<gene>
    <name evidence="1" type="ORF">SAMN04488126_11278</name>
</gene>
<evidence type="ECO:0000313" key="1">
    <source>
        <dbReference type="EMBL" id="SDE59039.1"/>
    </source>
</evidence>
<proteinExistence type="predicted"/>
<evidence type="ECO:0000313" key="2">
    <source>
        <dbReference type="Proteomes" id="UP000198823"/>
    </source>
</evidence>
<reference evidence="1 2" key="1">
    <citation type="submission" date="2016-10" db="EMBL/GenBank/DDBJ databases">
        <authorList>
            <person name="de Groot N.N."/>
        </authorList>
    </citation>
    <scope>NUCLEOTIDE SEQUENCE [LARGE SCALE GENOMIC DNA]</scope>
    <source>
        <strain evidence="1 2">CGMCC 1.6762</strain>
    </source>
</reference>
<organism evidence="1 2">
    <name type="scientific">Bhargavaea beijingensis</name>
    <dbReference type="NCBI Taxonomy" id="426756"/>
    <lineage>
        <taxon>Bacteria</taxon>
        <taxon>Bacillati</taxon>
        <taxon>Bacillota</taxon>
        <taxon>Bacilli</taxon>
        <taxon>Bacillales</taxon>
        <taxon>Caryophanaceae</taxon>
        <taxon>Bhargavaea</taxon>
    </lineage>
</organism>
<accession>A0A1G7E5Z1</accession>
<protein>
    <submittedName>
        <fullName evidence="1">Uncharacterized protein</fullName>
    </submittedName>
</protein>
<sequence>MTVDQMKDVIRNRKAYCTEENFIGIGSTRKTYSRGGMVIKIHLYPIGYLQFKMKRIFTAP</sequence>
<dbReference type="EMBL" id="FNAR01000012">
    <property type="protein sequence ID" value="SDE59039.1"/>
    <property type="molecule type" value="Genomic_DNA"/>
</dbReference>
<name>A0A1G7E5Z1_9BACL</name>
<dbReference type="AlphaFoldDB" id="A0A1G7E5Z1"/>
<dbReference type="Proteomes" id="UP000198823">
    <property type="component" value="Unassembled WGS sequence"/>
</dbReference>